<protein>
    <submittedName>
        <fullName evidence="1">Unnamed protein product</fullName>
    </submittedName>
</protein>
<dbReference type="EMBL" id="BSXV01006574">
    <property type="protein sequence ID" value="GMF03966.1"/>
    <property type="molecule type" value="Genomic_DNA"/>
</dbReference>
<dbReference type="Proteomes" id="UP001165101">
    <property type="component" value="Unassembled WGS sequence"/>
</dbReference>
<gene>
    <name evidence="1" type="ORF">Cboi01_000641600</name>
</gene>
<name>A0ACB5U8P8_CANBO</name>
<evidence type="ECO:0000313" key="2">
    <source>
        <dbReference type="Proteomes" id="UP001165101"/>
    </source>
</evidence>
<reference evidence="1" key="1">
    <citation type="submission" date="2023-04" db="EMBL/GenBank/DDBJ databases">
        <title>Candida boidinii NBRC 1967.</title>
        <authorList>
            <person name="Ichikawa N."/>
            <person name="Sato H."/>
            <person name="Tonouchi N."/>
        </authorList>
    </citation>
    <scope>NUCLEOTIDE SEQUENCE</scope>
    <source>
        <strain evidence="1">NBRC 1967</strain>
    </source>
</reference>
<keyword evidence="2" id="KW-1185">Reference proteome</keyword>
<accession>A0ACB5U8P8</accession>
<evidence type="ECO:0000313" key="1">
    <source>
        <dbReference type="EMBL" id="GMF03966.1"/>
    </source>
</evidence>
<proteinExistence type="predicted"/>
<comment type="caution">
    <text evidence="1">The sequence shown here is derived from an EMBL/GenBank/DDBJ whole genome shotgun (WGS) entry which is preliminary data.</text>
</comment>
<organism evidence="1 2">
    <name type="scientific">Candida boidinii</name>
    <name type="common">Yeast</name>
    <dbReference type="NCBI Taxonomy" id="5477"/>
    <lineage>
        <taxon>Eukaryota</taxon>
        <taxon>Fungi</taxon>
        <taxon>Dikarya</taxon>
        <taxon>Ascomycota</taxon>
        <taxon>Saccharomycotina</taxon>
        <taxon>Pichiomycetes</taxon>
        <taxon>Pichiales</taxon>
        <taxon>Pichiaceae</taxon>
        <taxon>Ogataea</taxon>
        <taxon>Ogataea/Candida clade</taxon>
    </lineage>
</organism>
<sequence>MQRFIQLDSKKSDLPLSDEKLYPKKNKNLIKQKERLISIGGIIICVILFLLWLSRNSNSSNSESDLTLNDILQQRNNDESNEPKGYQVGADGIKEIGLEKKNNINEEGEKGEEEHIELDKPKLNENLISIKHEQEEDLQDYNVEFYDLNDFQGTPNGLANEERILLLIALKMIKHLKL</sequence>